<protein>
    <submittedName>
        <fullName evidence="2">Uncharacterized protein</fullName>
    </submittedName>
</protein>
<evidence type="ECO:0000313" key="3">
    <source>
        <dbReference type="Proteomes" id="UP001620626"/>
    </source>
</evidence>
<evidence type="ECO:0000313" key="2">
    <source>
        <dbReference type="EMBL" id="KAL3085427.1"/>
    </source>
</evidence>
<dbReference type="EMBL" id="JBICBT010001059">
    <property type="protein sequence ID" value="KAL3085427.1"/>
    <property type="molecule type" value="Genomic_DNA"/>
</dbReference>
<feature type="compositionally biased region" description="Polar residues" evidence="1">
    <location>
        <begin position="107"/>
        <end position="122"/>
    </location>
</feature>
<feature type="compositionally biased region" description="Low complexity" evidence="1">
    <location>
        <begin position="42"/>
        <end position="52"/>
    </location>
</feature>
<accession>A0ABD2J3V9</accession>
<gene>
    <name evidence="2" type="ORF">niasHT_031379</name>
</gene>
<dbReference type="Proteomes" id="UP001620626">
    <property type="component" value="Unassembled WGS sequence"/>
</dbReference>
<dbReference type="AlphaFoldDB" id="A0ABD2J3V9"/>
<comment type="caution">
    <text evidence="2">The sequence shown here is derived from an EMBL/GenBank/DDBJ whole genome shotgun (WGS) entry which is preliminary data.</text>
</comment>
<feature type="compositionally biased region" description="Basic and acidic residues" evidence="1">
    <location>
        <begin position="123"/>
        <end position="132"/>
    </location>
</feature>
<organism evidence="2 3">
    <name type="scientific">Heterodera trifolii</name>
    <dbReference type="NCBI Taxonomy" id="157864"/>
    <lineage>
        <taxon>Eukaryota</taxon>
        <taxon>Metazoa</taxon>
        <taxon>Ecdysozoa</taxon>
        <taxon>Nematoda</taxon>
        <taxon>Chromadorea</taxon>
        <taxon>Rhabditida</taxon>
        <taxon>Tylenchina</taxon>
        <taxon>Tylenchomorpha</taxon>
        <taxon>Tylenchoidea</taxon>
        <taxon>Heteroderidae</taxon>
        <taxon>Heteroderinae</taxon>
        <taxon>Heterodera</taxon>
    </lineage>
</organism>
<keyword evidence="3" id="KW-1185">Reference proteome</keyword>
<name>A0ABD2J3V9_9BILA</name>
<evidence type="ECO:0000256" key="1">
    <source>
        <dbReference type="SAM" id="MobiDB-lite"/>
    </source>
</evidence>
<feature type="region of interest" description="Disordered" evidence="1">
    <location>
        <begin position="1"/>
        <end position="132"/>
    </location>
</feature>
<proteinExistence type="predicted"/>
<reference evidence="2 3" key="1">
    <citation type="submission" date="2024-10" db="EMBL/GenBank/DDBJ databases">
        <authorList>
            <person name="Kim D."/>
        </authorList>
    </citation>
    <scope>NUCLEOTIDE SEQUENCE [LARGE SCALE GENOMIC DNA]</scope>
    <source>
        <strain evidence="2">BH-2024</strain>
    </source>
</reference>
<feature type="compositionally biased region" description="Basic and acidic residues" evidence="1">
    <location>
        <begin position="57"/>
        <end position="73"/>
    </location>
</feature>
<sequence length="132" mass="14248">MVVHGGRYGGNSFEQTSIEHADSEQIYNNNETSSEEAVINCSTTSTFGSSSSPAIVRRVDRSADNDDSSEHLRSVNNTTRQTGKETVEDSLENADVPPKERVGRSDANGQAQTAGGKSNLQNDKLESPEQDD</sequence>